<comment type="caution">
    <text evidence="1">The sequence shown here is derived from an EMBL/GenBank/DDBJ whole genome shotgun (WGS) entry which is preliminary data.</text>
</comment>
<dbReference type="InterPro" id="IPR032710">
    <property type="entry name" value="NTF2-like_dom_sf"/>
</dbReference>
<gene>
    <name evidence="1" type="ORF">ACFSYJ_05930</name>
</gene>
<keyword evidence="2" id="KW-1185">Reference proteome</keyword>
<dbReference type="Proteomes" id="UP001597419">
    <property type="component" value="Unassembled WGS sequence"/>
</dbReference>
<protein>
    <submittedName>
        <fullName evidence="1">Nuclear transport factor 2 family protein</fullName>
    </submittedName>
</protein>
<evidence type="ECO:0000313" key="1">
    <source>
        <dbReference type="EMBL" id="MFD2458124.1"/>
    </source>
</evidence>
<sequence length="266" mass="29115">MHALLTEYFRDKSNLDLDRTMDYFSRAGTTYLDATLGWAMHSWQEVYDAFAQNMPNWPPVSASYPTRVIGDENSAIVFFTDAAGMFGPKEIRLAGAVDVRDGKIVRWVDYWDGRHFGVESFQKLRMPEAPTDYGEARAGVAASEAAQQTVTNLTSALRAGNPPAAVECFTPDAVYEDLPAHLQVIGQQSIGAFLTKAAKPLPYAGPDVEVRHVLSGGYEWTGPDGFGITALELDDEARISRLTSTWNGALVTPDTLLELAAAAIEY</sequence>
<dbReference type="RefSeq" id="WP_345395456.1">
    <property type="nucleotide sequence ID" value="NZ_BAABHG010000007.1"/>
</dbReference>
<name>A0ABW5GDC2_9PSEU</name>
<accession>A0ABW5GDC2</accession>
<reference evidence="2" key="1">
    <citation type="journal article" date="2019" name="Int. J. Syst. Evol. Microbiol.">
        <title>The Global Catalogue of Microorganisms (GCM) 10K type strain sequencing project: providing services to taxonomists for standard genome sequencing and annotation.</title>
        <authorList>
            <consortium name="The Broad Institute Genomics Platform"/>
            <consortium name="The Broad Institute Genome Sequencing Center for Infectious Disease"/>
            <person name="Wu L."/>
            <person name="Ma J."/>
        </authorList>
    </citation>
    <scope>NUCLEOTIDE SEQUENCE [LARGE SCALE GENOMIC DNA]</scope>
    <source>
        <strain evidence="2">CGMCC 4.7643</strain>
    </source>
</reference>
<dbReference type="SUPFAM" id="SSF54427">
    <property type="entry name" value="NTF2-like"/>
    <property type="match status" value="2"/>
</dbReference>
<dbReference type="Gene3D" id="3.10.450.50">
    <property type="match status" value="2"/>
</dbReference>
<proteinExistence type="predicted"/>
<organism evidence="1 2">
    <name type="scientific">Amycolatopsis samaneae</name>
    <dbReference type="NCBI Taxonomy" id="664691"/>
    <lineage>
        <taxon>Bacteria</taxon>
        <taxon>Bacillati</taxon>
        <taxon>Actinomycetota</taxon>
        <taxon>Actinomycetes</taxon>
        <taxon>Pseudonocardiales</taxon>
        <taxon>Pseudonocardiaceae</taxon>
        <taxon>Amycolatopsis</taxon>
    </lineage>
</organism>
<evidence type="ECO:0000313" key="2">
    <source>
        <dbReference type="Proteomes" id="UP001597419"/>
    </source>
</evidence>
<dbReference type="EMBL" id="JBHUKU010000003">
    <property type="protein sequence ID" value="MFD2458124.1"/>
    <property type="molecule type" value="Genomic_DNA"/>
</dbReference>